<evidence type="ECO:0000313" key="6">
    <source>
        <dbReference type="Proteomes" id="UP000235145"/>
    </source>
</evidence>
<feature type="region of interest" description="Disordered" evidence="4">
    <location>
        <begin position="141"/>
        <end position="227"/>
    </location>
</feature>
<reference evidence="5 6" key="1">
    <citation type="journal article" date="2017" name="Nat. Commun.">
        <title>Genome assembly with in vitro proximity ligation data and whole-genome triplication in lettuce.</title>
        <authorList>
            <person name="Reyes-Chin-Wo S."/>
            <person name="Wang Z."/>
            <person name="Yang X."/>
            <person name="Kozik A."/>
            <person name="Arikit S."/>
            <person name="Song C."/>
            <person name="Xia L."/>
            <person name="Froenicke L."/>
            <person name="Lavelle D.O."/>
            <person name="Truco M.J."/>
            <person name="Xia R."/>
            <person name="Zhu S."/>
            <person name="Xu C."/>
            <person name="Xu H."/>
            <person name="Xu X."/>
            <person name="Cox K."/>
            <person name="Korf I."/>
            <person name="Meyers B.C."/>
            <person name="Michelmore R.W."/>
        </authorList>
    </citation>
    <scope>NUCLEOTIDE SEQUENCE [LARGE SCALE GENOMIC DNA]</scope>
    <source>
        <strain evidence="6">cv. Salinas</strain>
        <tissue evidence="5">Seedlings</tissue>
    </source>
</reference>
<organism evidence="5 6">
    <name type="scientific">Lactuca sativa</name>
    <name type="common">Garden lettuce</name>
    <dbReference type="NCBI Taxonomy" id="4236"/>
    <lineage>
        <taxon>Eukaryota</taxon>
        <taxon>Viridiplantae</taxon>
        <taxon>Streptophyta</taxon>
        <taxon>Embryophyta</taxon>
        <taxon>Tracheophyta</taxon>
        <taxon>Spermatophyta</taxon>
        <taxon>Magnoliopsida</taxon>
        <taxon>eudicotyledons</taxon>
        <taxon>Gunneridae</taxon>
        <taxon>Pentapetalae</taxon>
        <taxon>asterids</taxon>
        <taxon>campanulids</taxon>
        <taxon>Asterales</taxon>
        <taxon>Asteraceae</taxon>
        <taxon>Cichorioideae</taxon>
        <taxon>Cichorieae</taxon>
        <taxon>Lactucinae</taxon>
        <taxon>Lactuca</taxon>
    </lineage>
</organism>
<dbReference type="InterPro" id="IPR028386">
    <property type="entry name" value="CENP-C/Mif2/cnp3"/>
</dbReference>
<name>A0A9R1WU32_LACSA</name>
<dbReference type="PANTHER" id="PTHR16684">
    <property type="entry name" value="CENTROMERE PROTEIN C"/>
    <property type="match status" value="1"/>
</dbReference>
<feature type="region of interest" description="Disordered" evidence="4">
    <location>
        <begin position="519"/>
        <end position="565"/>
    </location>
</feature>
<feature type="compositionally biased region" description="Polar residues" evidence="4">
    <location>
        <begin position="194"/>
        <end position="212"/>
    </location>
</feature>
<dbReference type="Gramene" id="rna-gnl|WGS:NBSK|LSAT_1X34820_mrna">
    <property type="protein sequence ID" value="cds-PLY98533.1"/>
    <property type="gene ID" value="gene-LSAT_1X34820"/>
</dbReference>
<evidence type="ECO:0000256" key="3">
    <source>
        <dbReference type="ARBA" id="ARBA00023242"/>
    </source>
</evidence>
<dbReference type="GO" id="GO:0051382">
    <property type="term" value="P:kinetochore assembly"/>
    <property type="evidence" value="ECO:0000318"/>
    <property type="project" value="GO_Central"/>
</dbReference>
<keyword evidence="3" id="KW-0539">Nucleus</keyword>
<proteinExistence type="inferred from homology"/>
<dbReference type="OrthoDB" id="1939643at2759"/>
<keyword evidence="6" id="KW-1185">Reference proteome</keyword>
<accession>A0A9R1WU32</accession>
<dbReference type="GO" id="GO:0005634">
    <property type="term" value="C:nucleus"/>
    <property type="evidence" value="ECO:0007669"/>
    <property type="project" value="UniProtKB-SubCell"/>
</dbReference>
<dbReference type="GO" id="GO:0000776">
    <property type="term" value="C:kinetochore"/>
    <property type="evidence" value="ECO:0007669"/>
    <property type="project" value="InterPro"/>
</dbReference>
<dbReference type="GO" id="GO:0051315">
    <property type="term" value="P:attachment of mitotic spindle microtubules to kinetochore"/>
    <property type="evidence" value="ECO:0000318"/>
    <property type="project" value="GO_Central"/>
</dbReference>
<gene>
    <name evidence="5" type="ORF">LSAT_V11C100014450</name>
</gene>
<dbReference type="GO" id="GO:0051455">
    <property type="term" value="P:spindle attachment to meiosis I kinetochore"/>
    <property type="evidence" value="ECO:0000318"/>
    <property type="project" value="GO_Central"/>
</dbReference>
<dbReference type="AlphaFoldDB" id="A0A9R1WU32"/>
<dbReference type="Proteomes" id="UP000235145">
    <property type="component" value="Unassembled WGS sequence"/>
</dbReference>
<feature type="compositionally biased region" description="Basic and acidic residues" evidence="4">
    <location>
        <begin position="141"/>
        <end position="154"/>
    </location>
</feature>
<feature type="compositionally biased region" description="Basic and acidic residues" evidence="4">
    <location>
        <begin position="164"/>
        <end position="178"/>
    </location>
</feature>
<evidence type="ECO:0000256" key="1">
    <source>
        <dbReference type="ARBA" id="ARBA00004123"/>
    </source>
</evidence>
<sequence length="631" mass="70569">MNQTQSFNLVDPFEEQSVLSLNPRTLRLSTYALKSKDLEAVHQYMKSMALQSPDKHFEKAKSVVDGGLESLKTKKSEADIKEKENPQQHRPGLVRRRAKFSLKPDTSQSSTILEPSLEIDHLQDPEEFFAAFEKFENTKKELKKQRGEDVDEVKTATTVRHRRPEIPRRKVSYKHHEYSSQSQDDSSVAEETLQDNIGSQPTQSLQQESFTPNLPCEEEEVTGSISKSENRVQELFDELLASNIHNLDGNQALSFLKDRMKIKSVDIDELQLPDFHEIPRIDFISPVKNLVENSQSLLTNTHALRDVTKGKTLAAQIGLSNNNFQSLGGSPTPPRSPFSAIAALGKQMLKSIVSKDPFSSHDLDSPPITSTKIIGGGSSHANKDKEFLVSATLHSLAKENITETATGDMGDRDHNMEEKDADVNVTDIQTNKTINGNAADMMQETASVTEVNLNVEDITEEENVEDMTEKAGASSLPEVNVEVSEVEDLSQPAQTDANSIQDPDVSAPTQILDILPQQQNEEEHQIPRTRTNKRKKIAARTSKIDPKKRRQSLAGAGSSWTSGVRRSSRIKRRPLEYWKGERLLYARVHNSLPTVIGVKYLSPTSKEEGGFKVESFVSDKYKHLVELTALH</sequence>
<dbReference type="PANTHER" id="PTHR16684:SF11">
    <property type="entry name" value="CENTROMERE PROTEIN C"/>
    <property type="match status" value="1"/>
</dbReference>
<evidence type="ECO:0000313" key="5">
    <source>
        <dbReference type="EMBL" id="KAJ0228293.1"/>
    </source>
</evidence>
<evidence type="ECO:0008006" key="7">
    <source>
        <dbReference type="Google" id="ProtNLM"/>
    </source>
</evidence>
<comment type="similarity">
    <text evidence="2">Belongs to the CENP-C/MIF2 family.</text>
</comment>
<dbReference type="GO" id="GO:0019237">
    <property type="term" value="F:centromeric DNA binding"/>
    <property type="evidence" value="ECO:0000318"/>
    <property type="project" value="GO_Central"/>
</dbReference>
<protein>
    <recommendedName>
        <fullName evidence="7">Centromere protein C</fullName>
    </recommendedName>
</protein>
<comment type="caution">
    <text evidence="5">The sequence shown here is derived from an EMBL/GenBank/DDBJ whole genome shotgun (WGS) entry which is preliminary data.</text>
</comment>
<evidence type="ECO:0000256" key="2">
    <source>
        <dbReference type="ARBA" id="ARBA00010291"/>
    </source>
</evidence>
<evidence type="ECO:0000256" key="4">
    <source>
        <dbReference type="SAM" id="MobiDB-lite"/>
    </source>
</evidence>
<comment type="subcellular location">
    <subcellularLocation>
        <location evidence="1">Nucleus</location>
    </subcellularLocation>
</comment>
<dbReference type="EMBL" id="NBSK02000001">
    <property type="protein sequence ID" value="KAJ0228293.1"/>
    <property type="molecule type" value="Genomic_DNA"/>
</dbReference>